<evidence type="ECO:0008006" key="3">
    <source>
        <dbReference type="Google" id="ProtNLM"/>
    </source>
</evidence>
<name>A0AAP0LVB7_9ROSI</name>
<reference evidence="1 2" key="1">
    <citation type="submission" date="2024-05" db="EMBL/GenBank/DDBJ databases">
        <title>Haplotype-resolved chromosome-level genome assembly of Huyou (Citrus changshanensis).</title>
        <authorList>
            <person name="Miao C."/>
            <person name="Chen W."/>
            <person name="Wu Y."/>
            <person name="Wang L."/>
            <person name="Zhao S."/>
            <person name="Grierson D."/>
            <person name="Xu C."/>
            <person name="Chen K."/>
        </authorList>
    </citation>
    <scope>NUCLEOTIDE SEQUENCE [LARGE SCALE GENOMIC DNA]</scope>
    <source>
        <strain evidence="1">01-14</strain>
        <tissue evidence="1">Leaf</tissue>
    </source>
</reference>
<keyword evidence="2" id="KW-1185">Reference proteome</keyword>
<evidence type="ECO:0000313" key="2">
    <source>
        <dbReference type="Proteomes" id="UP001428341"/>
    </source>
</evidence>
<comment type="caution">
    <text evidence="1">The sequence shown here is derived from an EMBL/GenBank/DDBJ whole genome shotgun (WGS) entry which is preliminary data.</text>
</comment>
<dbReference type="Proteomes" id="UP001428341">
    <property type="component" value="Unassembled WGS sequence"/>
</dbReference>
<dbReference type="EMBL" id="JBCGBO010000007">
    <property type="protein sequence ID" value="KAK9188078.1"/>
    <property type="molecule type" value="Genomic_DNA"/>
</dbReference>
<protein>
    <recommendedName>
        <fullName evidence="3">DUF4283 domain-containing protein</fullName>
    </recommendedName>
</protein>
<sequence length="215" mass="24138">MAATCLLGKILTSKSFNNDVFQDRHRILAIGHWHFNRSSLVLSPLADGGVLTKQSFNSVAFWLHILNVPLKYTSKEMTEFIRGMLGVVEQICVVRDYNKVVGRNASPKHNDWVLESSSLELTSQRDKHDQNGKQTFCNTRVLPHSLTNTLAPSHFNDNSCSTRDFTPKRDIVSLPDKMALDASLKTNAGYKDVNDGLSRNFYPTLGCANKDQHES</sequence>
<evidence type="ECO:0000313" key="1">
    <source>
        <dbReference type="EMBL" id="KAK9188078.1"/>
    </source>
</evidence>
<proteinExistence type="predicted"/>
<dbReference type="AlphaFoldDB" id="A0AAP0LVB7"/>
<organism evidence="1 2">
    <name type="scientific">Citrus x changshan-huyou</name>
    <dbReference type="NCBI Taxonomy" id="2935761"/>
    <lineage>
        <taxon>Eukaryota</taxon>
        <taxon>Viridiplantae</taxon>
        <taxon>Streptophyta</taxon>
        <taxon>Embryophyta</taxon>
        <taxon>Tracheophyta</taxon>
        <taxon>Spermatophyta</taxon>
        <taxon>Magnoliopsida</taxon>
        <taxon>eudicotyledons</taxon>
        <taxon>Gunneridae</taxon>
        <taxon>Pentapetalae</taxon>
        <taxon>rosids</taxon>
        <taxon>malvids</taxon>
        <taxon>Sapindales</taxon>
        <taxon>Rutaceae</taxon>
        <taxon>Aurantioideae</taxon>
        <taxon>Citrus</taxon>
    </lineage>
</organism>
<gene>
    <name evidence="1" type="ORF">WN944_019477</name>
</gene>
<accession>A0AAP0LVB7</accession>